<proteinExistence type="predicted"/>
<comment type="caution">
    <text evidence="1">The sequence shown here is derived from an EMBL/GenBank/DDBJ whole genome shotgun (WGS) entry which is preliminary data.</text>
</comment>
<dbReference type="AlphaFoldDB" id="A0A212CJ36"/>
<reference evidence="1 2" key="1">
    <citation type="journal article" date="2018" name="Mol. Genet. Genomics">
        <title>The red deer Cervus elaphus genome CerEla1.0: sequencing, annotating, genes, and chromosomes.</title>
        <authorList>
            <person name="Bana N.A."/>
            <person name="Nyiri A."/>
            <person name="Nagy J."/>
            <person name="Frank K."/>
            <person name="Nagy T."/>
            <person name="Steger V."/>
            <person name="Schiller M."/>
            <person name="Lakatos P."/>
            <person name="Sugar L."/>
            <person name="Horn P."/>
            <person name="Barta E."/>
            <person name="Orosz L."/>
        </authorList>
    </citation>
    <scope>NUCLEOTIDE SEQUENCE [LARGE SCALE GENOMIC DNA]</scope>
    <source>
        <strain evidence="1">Hungarian</strain>
    </source>
</reference>
<name>A0A212CJ36_CEREH</name>
<protein>
    <submittedName>
        <fullName evidence="1">Uncharacterized protein</fullName>
    </submittedName>
</protein>
<dbReference type="EMBL" id="MKHE01000019">
    <property type="protein sequence ID" value="OWK06048.1"/>
    <property type="molecule type" value="Genomic_DNA"/>
</dbReference>
<evidence type="ECO:0000313" key="2">
    <source>
        <dbReference type="Proteomes" id="UP000242450"/>
    </source>
</evidence>
<dbReference type="Proteomes" id="UP000242450">
    <property type="component" value="Chromosome 19"/>
</dbReference>
<gene>
    <name evidence="1" type="ORF">Celaphus_00012829</name>
</gene>
<accession>A0A212CJ36</accession>
<organism evidence="1 2">
    <name type="scientific">Cervus elaphus hippelaphus</name>
    <name type="common">European red deer</name>
    <dbReference type="NCBI Taxonomy" id="46360"/>
    <lineage>
        <taxon>Eukaryota</taxon>
        <taxon>Metazoa</taxon>
        <taxon>Chordata</taxon>
        <taxon>Craniata</taxon>
        <taxon>Vertebrata</taxon>
        <taxon>Euteleostomi</taxon>
        <taxon>Mammalia</taxon>
        <taxon>Eutheria</taxon>
        <taxon>Laurasiatheria</taxon>
        <taxon>Artiodactyla</taxon>
        <taxon>Ruminantia</taxon>
        <taxon>Pecora</taxon>
        <taxon>Cervidae</taxon>
        <taxon>Cervinae</taxon>
        <taxon>Cervus</taxon>
    </lineage>
</organism>
<sequence length="162" mass="17845">MLDSSVADQLTRLTLKLLEKKLEQEREDVEGASEDAHVVPGKSLGCLALCGPQTHLQEGMFITPSADEKREAERVEDQPHCLAQIRIALACIRPCCSELALGSSASWKRLPGFVTTGNRTEEPMGQCCPQRRLLWASTLLSPQPHLPQTHHGSSNTWYVCLG</sequence>
<keyword evidence="2" id="KW-1185">Reference proteome</keyword>
<evidence type="ECO:0000313" key="1">
    <source>
        <dbReference type="EMBL" id="OWK06048.1"/>
    </source>
</evidence>